<dbReference type="Pfam" id="PF01522">
    <property type="entry name" value="Polysacc_deac_1"/>
    <property type="match status" value="1"/>
</dbReference>
<evidence type="ECO:0000256" key="2">
    <source>
        <dbReference type="ARBA" id="ARBA00022801"/>
    </source>
</evidence>
<feature type="domain" description="NodB homology" evidence="3">
    <location>
        <begin position="27"/>
        <end position="209"/>
    </location>
</feature>
<dbReference type="EMBL" id="RJJE01000017">
    <property type="protein sequence ID" value="RNI28397.1"/>
    <property type="molecule type" value="Genomic_DNA"/>
</dbReference>
<keyword evidence="5" id="KW-1185">Reference proteome</keyword>
<name>A0A3M9MT63_9BACT</name>
<evidence type="ECO:0000256" key="1">
    <source>
        <dbReference type="ARBA" id="ARBA00022723"/>
    </source>
</evidence>
<dbReference type="GO" id="GO:0046872">
    <property type="term" value="F:metal ion binding"/>
    <property type="evidence" value="ECO:0007669"/>
    <property type="project" value="UniProtKB-KW"/>
</dbReference>
<dbReference type="PANTHER" id="PTHR10587:SF133">
    <property type="entry name" value="CHITIN DEACETYLASE 1-RELATED"/>
    <property type="match status" value="1"/>
</dbReference>
<comment type="caution">
    <text evidence="4">The sequence shown here is derived from an EMBL/GenBank/DDBJ whole genome shotgun (WGS) entry which is preliminary data.</text>
</comment>
<dbReference type="GO" id="GO:0005975">
    <property type="term" value="P:carbohydrate metabolic process"/>
    <property type="evidence" value="ECO:0007669"/>
    <property type="project" value="InterPro"/>
</dbReference>
<gene>
    <name evidence="4" type="ORF">EFA69_14995</name>
</gene>
<dbReference type="AlphaFoldDB" id="A0A3M9MT63"/>
<dbReference type="GO" id="GO:0016810">
    <property type="term" value="F:hydrolase activity, acting on carbon-nitrogen (but not peptide) bonds"/>
    <property type="evidence" value="ECO:0007669"/>
    <property type="project" value="InterPro"/>
</dbReference>
<dbReference type="Proteomes" id="UP000271010">
    <property type="component" value="Unassembled WGS sequence"/>
</dbReference>
<reference evidence="4 5" key="1">
    <citation type="submission" date="2018-11" db="EMBL/GenBank/DDBJ databases">
        <title>Rufibacter latericius sp. nov., isolated from water in Baiyang Lake.</title>
        <authorList>
            <person name="Yang Y."/>
        </authorList>
    </citation>
    <scope>NUCLEOTIDE SEQUENCE [LARGE SCALE GENOMIC DNA]</scope>
    <source>
        <strain evidence="4 5">MCC P1</strain>
    </source>
</reference>
<evidence type="ECO:0000313" key="5">
    <source>
        <dbReference type="Proteomes" id="UP000271010"/>
    </source>
</evidence>
<organism evidence="4 5">
    <name type="scientific">Rufibacter immobilis</name>
    <dbReference type="NCBI Taxonomy" id="1348778"/>
    <lineage>
        <taxon>Bacteria</taxon>
        <taxon>Pseudomonadati</taxon>
        <taxon>Bacteroidota</taxon>
        <taxon>Cytophagia</taxon>
        <taxon>Cytophagales</taxon>
        <taxon>Hymenobacteraceae</taxon>
        <taxon>Rufibacter</taxon>
    </lineage>
</organism>
<dbReference type="PROSITE" id="PS51677">
    <property type="entry name" value="NODB"/>
    <property type="match status" value="1"/>
</dbReference>
<accession>A0A3M9MT63</accession>
<dbReference type="SUPFAM" id="SSF88713">
    <property type="entry name" value="Glycoside hydrolase/deacetylase"/>
    <property type="match status" value="1"/>
</dbReference>
<keyword evidence="2" id="KW-0378">Hydrolase</keyword>
<dbReference type="OrthoDB" id="9812065at2"/>
<dbReference type="PANTHER" id="PTHR10587">
    <property type="entry name" value="GLYCOSYL TRANSFERASE-RELATED"/>
    <property type="match status" value="1"/>
</dbReference>
<dbReference type="InterPro" id="IPR002509">
    <property type="entry name" value="NODB_dom"/>
</dbReference>
<evidence type="ECO:0000259" key="3">
    <source>
        <dbReference type="PROSITE" id="PS51677"/>
    </source>
</evidence>
<keyword evidence="1" id="KW-0479">Metal-binding</keyword>
<sequence length="211" mass="24408">MLRFHRTPPVLPWLFPKVWWRRPVQDKTIFLTFDDGPIPEVTPFVLQQLAQHQAKATFFCVGENLVRHPEIARQVLAQGHLLANHTHQHVKAWKTSPQAYLQQVHQCQAELEKVGRNLSDKKLFRPPHGQLTRQHVRILSPEYQIVMWSALTYDFDATLSPEKCLAKALEIIKPGAVVVLHDSLKAERNLRFVLPRLLHHFSGLGYAFKTL</sequence>
<protein>
    <submittedName>
        <fullName evidence="4">Polysaccharide deacetylase family protein</fullName>
    </submittedName>
</protein>
<evidence type="ECO:0000313" key="4">
    <source>
        <dbReference type="EMBL" id="RNI28397.1"/>
    </source>
</evidence>
<dbReference type="InterPro" id="IPR011330">
    <property type="entry name" value="Glyco_hydro/deAcase_b/a-brl"/>
</dbReference>
<dbReference type="InterPro" id="IPR050248">
    <property type="entry name" value="Polysacc_deacetylase_ArnD"/>
</dbReference>
<dbReference type="Gene3D" id="3.20.20.370">
    <property type="entry name" value="Glycoside hydrolase/deacetylase"/>
    <property type="match status" value="1"/>
</dbReference>
<dbReference type="GO" id="GO:0016020">
    <property type="term" value="C:membrane"/>
    <property type="evidence" value="ECO:0007669"/>
    <property type="project" value="TreeGrafter"/>
</dbReference>
<proteinExistence type="predicted"/>